<gene>
    <name evidence="3" type="ORF">FYJ34_00955</name>
</gene>
<dbReference type="InterPro" id="IPR036986">
    <property type="entry name" value="S4_RNA-bd_sf"/>
</dbReference>
<dbReference type="SMART" id="SM00363">
    <property type="entry name" value="S4"/>
    <property type="match status" value="1"/>
</dbReference>
<dbReference type="PROSITE" id="PS50889">
    <property type="entry name" value="S4"/>
    <property type="match status" value="1"/>
</dbReference>
<dbReference type="Proteomes" id="UP000434409">
    <property type="component" value="Unassembled WGS sequence"/>
</dbReference>
<feature type="domain" description="RNA-binding S4" evidence="2">
    <location>
        <begin position="175"/>
        <end position="243"/>
    </location>
</feature>
<dbReference type="InterPro" id="IPR002942">
    <property type="entry name" value="S4_RNA-bd"/>
</dbReference>
<dbReference type="Pfam" id="PF01479">
    <property type="entry name" value="S4"/>
    <property type="match status" value="1"/>
</dbReference>
<dbReference type="SUPFAM" id="SSF55174">
    <property type="entry name" value="Alpha-L RNA-binding motif"/>
    <property type="match status" value="1"/>
</dbReference>
<dbReference type="RefSeq" id="WP_154475433.1">
    <property type="nucleotide sequence ID" value="NZ_VULY01000018.1"/>
</dbReference>
<dbReference type="InterPro" id="IPR040591">
    <property type="entry name" value="RqcP2_RBD"/>
</dbReference>
<dbReference type="Gene3D" id="3.30.70.330">
    <property type="match status" value="1"/>
</dbReference>
<dbReference type="EMBL" id="VULY01000018">
    <property type="protein sequence ID" value="MSR92877.1"/>
    <property type="molecule type" value="Genomic_DNA"/>
</dbReference>
<evidence type="ECO:0000313" key="3">
    <source>
        <dbReference type="EMBL" id="MSR92877.1"/>
    </source>
</evidence>
<dbReference type="GO" id="GO:0003723">
    <property type="term" value="F:RNA binding"/>
    <property type="evidence" value="ECO:0007669"/>
    <property type="project" value="UniProtKB-KW"/>
</dbReference>
<evidence type="ECO:0000256" key="1">
    <source>
        <dbReference type="PROSITE-ProRule" id="PRU00182"/>
    </source>
</evidence>
<proteinExistence type="predicted"/>
<name>A0A6N7UYD4_9FIRM</name>
<keyword evidence="4" id="KW-1185">Reference proteome</keyword>
<reference evidence="3 4" key="1">
    <citation type="submission" date="2019-08" db="EMBL/GenBank/DDBJ databases">
        <title>In-depth cultivation of the pig gut microbiome towards novel bacterial diversity and tailored functional studies.</title>
        <authorList>
            <person name="Wylensek D."/>
            <person name="Hitch T.C.A."/>
            <person name="Clavel T."/>
        </authorList>
    </citation>
    <scope>NUCLEOTIDE SEQUENCE [LARGE SCALE GENOMIC DNA]</scope>
    <source>
        <strain evidence="3 4">68-1-5</strain>
    </source>
</reference>
<organism evidence="3 4">
    <name type="scientific">Suipraeoptans intestinalis</name>
    <dbReference type="NCBI Taxonomy" id="2606628"/>
    <lineage>
        <taxon>Bacteria</taxon>
        <taxon>Bacillati</taxon>
        <taxon>Bacillota</taxon>
        <taxon>Clostridia</taxon>
        <taxon>Lachnospirales</taxon>
        <taxon>Lachnospiraceae</taxon>
        <taxon>Suipraeoptans</taxon>
    </lineage>
</organism>
<evidence type="ECO:0000259" key="2">
    <source>
        <dbReference type="SMART" id="SM00363"/>
    </source>
</evidence>
<dbReference type="Pfam" id="PF17774">
    <property type="entry name" value="YlmH_RBD"/>
    <property type="match status" value="1"/>
</dbReference>
<accession>A0A6N7UYD4</accession>
<comment type="caution">
    <text evidence="3">The sequence shown here is derived from an EMBL/GenBank/DDBJ whole genome shotgun (WGS) entry which is preliminary data.</text>
</comment>
<sequence length="251" mass="28227">MDREEALLRKRLIELSQMAFHKGIVIFSDFLNLNELHILHTTPKDLFYTEYETFGGYEMSERQIAAFLPDALCCASGYPITPLEILPNASKFAVGMSHRDYLGALVHLGIERGKIGDILVYEKSAVVFVKREMAAFITEQLTRIGRQSVRVKEQEKPEETYLPSCQLLTGTVASVRLDTVLAVAYPLSRSKIVPLIEGGRTFVNGKLILSNGFHLKEGDVISVRQLGRIVYEGELSVTKKGRHLIRIKKFG</sequence>
<protein>
    <submittedName>
        <fullName evidence="3">RNA-binding protein</fullName>
    </submittedName>
</protein>
<dbReference type="InterPro" id="IPR012677">
    <property type="entry name" value="Nucleotide-bd_a/b_plait_sf"/>
</dbReference>
<keyword evidence="1" id="KW-0694">RNA-binding</keyword>
<dbReference type="AlphaFoldDB" id="A0A6N7UYD4"/>
<dbReference type="CDD" id="cd00165">
    <property type="entry name" value="S4"/>
    <property type="match status" value="1"/>
</dbReference>
<dbReference type="Gene3D" id="3.10.290.10">
    <property type="entry name" value="RNA-binding S4 domain"/>
    <property type="match status" value="1"/>
</dbReference>
<dbReference type="Gene3D" id="3.30.1370.160">
    <property type="match status" value="1"/>
</dbReference>
<evidence type="ECO:0000313" key="4">
    <source>
        <dbReference type="Proteomes" id="UP000434409"/>
    </source>
</evidence>